<feature type="region of interest" description="Disordered" evidence="3">
    <location>
        <begin position="668"/>
        <end position="723"/>
    </location>
</feature>
<accession>A0A9N8PES6</accession>
<dbReference type="Pfam" id="PF24584">
    <property type="entry name" value="Ig_CYK3_C"/>
    <property type="match status" value="2"/>
</dbReference>
<organism evidence="5 6">
    <name type="scientific">Aureobasidium vineae</name>
    <dbReference type="NCBI Taxonomy" id="2773715"/>
    <lineage>
        <taxon>Eukaryota</taxon>
        <taxon>Fungi</taxon>
        <taxon>Dikarya</taxon>
        <taxon>Ascomycota</taxon>
        <taxon>Pezizomycotina</taxon>
        <taxon>Dothideomycetes</taxon>
        <taxon>Dothideomycetidae</taxon>
        <taxon>Dothideales</taxon>
        <taxon>Saccotheciaceae</taxon>
        <taxon>Aureobasidium</taxon>
    </lineage>
</organism>
<dbReference type="PANTHER" id="PTHR46333:SF2">
    <property type="entry name" value="CYTOKINESIS PROTEIN 3"/>
    <property type="match status" value="1"/>
</dbReference>
<dbReference type="PANTHER" id="PTHR46333">
    <property type="entry name" value="CYTOKINESIS PROTEIN 3"/>
    <property type="match status" value="1"/>
</dbReference>
<protein>
    <recommendedName>
        <fullName evidence="4">SH3 domain-containing protein</fullName>
    </recommendedName>
</protein>
<feature type="compositionally biased region" description="Low complexity" evidence="3">
    <location>
        <begin position="161"/>
        <end position="173"/>
    </location>
</feature>
<dbReference type="PROSITE" id="PS50002">
    <property type="entry name" value="SH3"/>
    <property type="match status" value="1"/>
</dbReference>
<dbReference type="Pfam" id="PF07653">
    <property type="entry name" value="SH3_2"/>
    <property type="match status" value="1"/>
</dbReference>
<dbReference type="Proteomes" id="UP000716446">
    <property type="component" value="Unassembled WGS sequence"/>
</dbReference>
<dbReference type="SMART" id="SM00326">
    <property type="entry name" value="SH3"/>
    <property type="match status" value="1"/>
</dbReference>
<evidence type="ECO:0000256" key="3">
    <source>
        <dbReference type="SAM" id="MobiDB-lite"/>
    </source>
</evidence>
<reference evidence="5" key="1">
    <citation type="submission" date="2020-06" db="EMBL/GenBank/DDBJ databases">
        <authorList>
            <person name="Onetto C."/>
        </authorList>
    </citation>
    <scope>NUCLEOTIDE SEQUENCE</scope>
</reference>
<dbReference type="SUPFAM" id="SSF50044">
    <property type="entry name" value="SH3-domain"/>
    <property type="match status" value="1"/>
</dbReference>
<feature type="region of interest" description="Disordered" evidence="3">
    <location>
        <begin position="109"/>
        <end position="278"/>
    </location>
</feature>
<feature type="compositionally biased region" description="Pro residues" evidence="3">
    <location>
        <begin position="384"/>
        <end position="393"/>
    </location>
</feature>
<feature type="compositionally biased region" description="Polar residues" evidence="3">
    <location>
        <begin position="1300"/>
        <end position="1316"/>
    </location>
</feature>
<feature type="compositionally biased region" description="Polar residues" evidence="3">
    <location>
        <begin position="692"/>
        <end position="714"/>
    </location>
</feature>
<evidence type="ECO:0000313" key="6">
    <source>
        <dbReference type="Proteomes" id="UP000716446"/>
    </source>
</evidence>
<dbReference type="Gene3D" id="3.10.620.30">
    <property type="match status" value="1"/>
</dbReference>
<proteinExistence type="predicted"/>
<evidence type="ECO:0000259" key="4">
    <source>
        <dbReference type="PROSITE" id="PS50002"/>
    </source>
</evidence>
<evidence type="ECO:0000256" key="2">
    <source>
        <dbReference type="PROSITE-ProRule" id="PRU00192"/>
    </source>
</evidence>
<feature type="region of interest" description="Disordered" evidence="3">
    <location>
        <begin position="502"/>
        <end position="626"/>
    </location>
</feature>
<feature type="compositionally biased region" description="Low complexity" evidence="3">
    <location>
        <begin position="558"/>
        <end position="578"/>
    </location>
</feature>
<dbReference type="CDD" id="cd11889">
    <property type="entry name" value="SH3_Cyk3p-like"/>
    <property type="match status" value="1"/>
</dbReference>
<dbReference type="EMBL" id="CAIJEN010000013">
    <property type="protein sequence ID" value="CAD0092032.1"/>
    <property type="molecule type" value="Genomic_DNA"/>
</dbReference>
<sequence>MAGQSIPTKFPCWCKAVYSWGGETKKDLGFIEGDLIECLNAGDGSWWMGRLRRDRRMVGLFPSNFVQVLDEKFQPAPIRRNVSPPTTVAAPQKSKSVFRKPFQGYKEFGYRDDGCNSRGSTPEDRAVKKKFSPYSSMKTAKAPGSDKKPHSSPLKEESTFRLPSPLPRASASRPPSPGDMYRASSPAPTTLYRSVSPAPSAFYGPTSPAPSAMYRTSSPAPSTMYRAPSPAPSAMYRPASPNPQDMYRSTSPNPSTMYSGQASPNSAMYSGHASPSAAMYRAASPNTNADLYSRAASPNPYRAMSPAPFHQSNSPFRAASPAPSQFHHSPSPSPTPTPMAAPGQYQAYRPPQDYDYFRTASPAPPPMHQISRQPSPIPQDDASSPPPPAPPPHRILHQQGRPVSPRPSHEADLNNGYTTPGGHSRDGQSSGMTPSPLRDAMADVMSSLHDMSSVAGRSSPAPGPESPNGIWSPDAFDLIRSRSAHQARAKSAMDMYRRETSPNRLANVQEDHGSIPSLPPSRDGPPALDEYVSRMESRLRRTKSTGADLPTVGGAAQSDSRPTTSSSLSSSGSVRFSTQVPRSLSPRKSVYDLASRQQLRRTQTSKTNATSSSSGTNSTSTASTTSTQITSTSIMSGHSAGAFSATSAGSFARRKWGLTGSVKGRRPLSALSSRSYGDLQGECSKEERPKTAMQSRPQSPETGISFHSSHATQPAPTPVADWTTNPFETAGVLGGLSAPKARKSGFFRKMIDTAKTTAKTGAANARSTIASGRPPSRAASPRKSIIPDGVTSISGGMPSSPPALTSTAHRDMGLGGGDGWMQVRRDVNRSNSLSRNERVERIERCEMMDILVLNPVEELLERTEGDEGLDGLAITEPTDFAAPSLGLVDKGTRFISALPQMITPTSLAQSYLCRPYRSDVQRLRAIFTWVAERITWEEDFEGQIDTRRVLQTKRGCGEEIAVLVRDLCSAVGLHAEVIRGYLKGPGERLDLETIARPNHFWNAVIIDGEWRIMDCSLANPTNPKRSMYSSANNTVADHWFFLTRPMEICYTHIPLLPEQQHIVPPVPHEVLISLPSACPPYFRHHIELTNYDTSFAYLENLEMAHLQLTVPEDVEIVAEVEARAFARDMDGDLFESGDVTRKIALAQPTWISGRKSFVVKALLPGDEGEGILKVYAGKRGLMHSIKDNPHALALAVPLLHTGQNPPYTFLTRHPTPHAQRHDLYVAQPQCARLVINNTFVFCVRQHPTSLSRFSPDTWGGSNNAASSGARSNSALGLRSTSPAPYNRPSSAMSMASSSAGISHTGSMLSESSNLSEKQQKPAKLAIQSPSGKIIRFTRKQEYGGSSSGRGIEEEEEGLGSTWETVIKVGERGVYRGLVLADRSARWCVFAEWECV</sequence>
<dbReference type="FunFam" id="3.10.620.30:FF:000005">
    <property type="entry name" value="SH3 domain protein (Cyk3), putative"/>
    <property type="match status" value="1"/>
</dbReference>
<dbReference type="InterPro" id="IPR036028">
    <property type="entry name" value="SH3-like_dom_sf"/>
</dbReference>
<keyword evidence="6" id="KW-1185">Reference proteome</keyword>
<feature type="region of interest" description="Disordered" evidence="3">
    <location>
        <begin position="758"/>
        <end position="821"/>
    </location>
</feature>
<evidence type="ECO:0000256" key="1">
    <source>
        <dbReference type="ARBA" id="ARBA00022443"/>
    </source>
</evidence>
<dbReference type="InterPro" id="IPR056409">
    <property type="entry name" value="Ig_CYK3_C"/>
</dbReference>
<evidence type="ECO:0000313" key="5">
    <source>
        <dbReference type="EMBL" id="CAD0092032.1"/>
    </source>
</evidence>
<dbReference type="GO" id="GO:0140278">
    <property type="term" value="P:mitotic division septum assembly"/>
    <property type="evidence" value="ECO:0007669"/>
    <property type="project" value="TreeGrafter"/>
</dbReference>
<dbReference type="InterPro" id="IPR035553">
    <property type="entry name" value="Cyk3_SH3"/>
</dbReference>
<feature type="compositionally biased region" description="Low complexity" evidence="3">
    <location>
        <begin position="318"/>
        <end position="330"/>
    </location>
</feature>
<feature type="compositionally biased region" description="Low complexity" evidence="3">
    <location>
        <begin position="602"/>
        <end position="626"/>
    </location>
</feature>
<name>A0A9N8PES6_9PEZI</name>
<feature type="compositionally biased region" description="Low complexity" evidence="3">
    <location>
        <begin position="1259"/>
        <end position="1274"/>
    </location>
</feature>
<dbReference type="SUPFAM" id="SSF54001">
    <property type="entry name" value="Cysteine proteinases"/>
    <property type="match status" value="1"/>
</dbReference>
<dbReference type="GO" id="GO:0110085">
    <property type="term" value="C:mitotic actomyosin contractile ring"/>
    <property type="evidence" value="ECO:0007669"/>
    <property type="project" value="TreeGrafter"/>
</dbReference>
<feature type="compositionally biased region" description="Polar residues" evidence="3">
    <location>
        <begin position="247"/>
        <end position="268"/>
    </location>
</feature>
<dbReference type="FunFam" id="2.30.30.40:FF:000168">
    <property type="entry name" value="SH3 domain protein (Cyk3)"/>
    <property type="match status" value="1"/>
</dbReference>
<dbReference type="Gene3D" id="2.30.30.40">
    <property type="entry name" value="SH3 Domains"/>
    <property type="match status" value="1"/>
</dbReference>
<feature type="region of interest" description="Disordered" evidence="3">
    <location>
        <begin position="1252"/>
        <end position="1326"/>
    </location>
</feature>
<feature type="region of interest" description="Disordered" evidence="3">
    <location>
        <begin position="290"/>
        <end position="438"/>
    </location>
</feature>
<feature type="region of interest" description="Disordered" evidence="3">
    <location>
        <begin position="450"/>
        <end position="474"/>
    </location>
</feature>
<dbReference type="InterPro" id="IPR002931">
    <property type="entry name" value="Transglutaminase-like"/>
</dbReference>
<dbReference type="InterPro" id="IPR052557">
    <property type="entry name" value="CAP/Cytokinesis_protein"/>
</dbReference>
<keyword evidence="1 2" id="KW-0728">SH3 domain</keyword>
<comment type="caution">
    <text evidence="5">The sequence shown here is derived from an EMBL/GenBank/DDBJ whole genome shotgun (WGS) entry which is preliminary data.</text>
</comment>
<gene>
    <name evidence="5" type="ORF">AWRI4619_LOCUS7042</name>
</gene>
<feature type="compositionally biased region" description="Low complexity" evidence="3">
    <location>
        <begin position="1289"/>
        <end position="1299"/>
    </location>
</feature>
<dbReference type="InterPro" id="IPR038765">
    <property type="entry name" value="Papain-like_cys_pep_sf"/>
</dbReference>
<dbReference type="SMART" id="SM00460">
    <property type="entry name" value="TGc"/>
    <property type="match status" value="1"/>
</dbReference>
<dbReference type="Pfam" id="PF01841">
    <property type="entry name" value="Transglut_core"/>
    <property type="match status" value="1"/>
</dbReference>
<dbReference type="InterPro" id="IPR001452">
    <property type="entry name" value="SH3_domain"/>
</dbReference>
<feature type="domain" description="SH3" evidence="4">
    <location>
        <begin position="9"/>
        <end position="71"/>
    </location>
</feature>
<feature type="compositionally biased region" description="Basic and acidic residues" evidence="3">
    <location>
        <begin position="109"/>
        <end position="126"/>
    </location>
</feature>
<feature type="compositionally biased region" description="Basic and acidic residues" evidence="3">
    <location>
        <begin position="144"/>
        <end position="159"/>
    </location>
</feature>